<name>A0A9D2MTI2_9FIRM</name>
<gene>
    <name evidence="3" type="ORF">H9763_07820</name>
</gene>
<evidence type="ECO:0000259" key="2">
    <source>
        <dbReference type="Pfam" id="PF13240"/>
    </source>
</evidence>
<proteinExistence type="predicted"/>
<evidence type="ECO:0000313" key="4">
    <source>
        <dbReference type="Proteomes" id="UP000886883"/>
    </source>
</evidence>
<accession>A0A9D2MTI2</accession>
<evidence type="ECO:0000313" key="3">
    <source>
        <dbReference type="EMBL" id="HJB91360.1"/>
    </source>
</evidence>
<feature type="compositionally biased region" description="Basic and acidic residues" evidence="1">
    <location>
        <begin position="160"/>
        <end position="171"/>
    </location>
</feature>
<dbReference type="Pfam" id="PF13240">
    <property type="entry name" value="Zn_Ribbon_1"/>
    <property type="match status" value="1"/>
</dbReference>
<dbReference type="AlphaFoldDB" id="A0A9D2MTI2"/>
<dbReference type="Proteomes" id="UP000886883">
    <property type="component" value="Unassembled WGS sequence"/>
</dbReference>
<dbReference type="EMBL" id="DWXE01000027">
    <property type="protein sequence ID" value="HJB91360.1"/>
    <property type="molecule type" value="Genomic_DNA"/>
</dbReference>
<organism evidence="3 4">
    <name type="scientific">Candidatus Eisenbergiella merdigallinarum</name>
    <dbReference type="NCBI Taxonomy" id="2838552"/>
    <lineage>
        <taxon>Bacteria</taxon>
        <taxon>Bacillati</taxon>
        <taxon>Bacillota</taxon>
        <taxon>Clostridia</taxon>
        <taxon>Lachnospirales</taxon>
        <taxon>Lachnospiraceae</taxon>
        <taxon>Eisenbergiella</taxon>
    </lineage>
</organism>
<feature type="domain" description="Zinc-ribbon" evidence="2">
    <location>
        <begin position="95"/>
        <end position="116"/>
    </location>
</feature>
<evidence type="ECO:0000256" key="1">
    <source>
        <dbReference type="SAM" id="MobiDB-lite"/>
    </source>
</evidence>
<reference evidence="3" key="1">
    <citation type="journal article" date="2021" name="PeerJ">
        <title>Extensive microbial diversity within the chicken gut microbiome revealed by metagenomics and culture.</title>
        <authorList>
            <person name="Gilroy R."/>
            <person name="Ravi A."/>
            <person name="Getino M."/>
            <person name="Pursley I."/>
            <person name="Horton D.L."/>
            <person name="Alikhan N.F."/>
            <person name="Baker D."/>
            <person name="Gharbi K."/>
            <person name="Hall N."/>
            <person name="Watson M."/>
            <person name="Adriaenssens E.M."/>
            <person name="Foster-Nyarko E."/>
            <person name="Jarju S."/>
            <person name="Secka A."/>
            <person name="Antonio M."/>
            <person name="Oren A."/>
            <person name="Chaudhuri R.R."/>
            <person name="La Ragione R."/>
            <person name="Hildebrand F."/>
            <person name="Pallen M.J."/>
        </authorList>
    </citation>
    <scope>NUCLEOTIDE SEQUENCE</scope>
    <source>
        <strain evidence="3">USAMLcec3-2134</strain>
    </source>
</reference>
<comment type="caution">
    <text evidence="3">The sequence shown here is derived from an EMBL/GenBank/DDBJ whole genome shotgun (WGS) entry which is preliminary data.</text>
</comment>
<reference evidence="3" key="2">
    <citation type="submission" date="2021-04" db="EMBL/GenBank/DDBJ databases">
        <authorList>
            <person name="Gilroy R."/>
        </authorList>
    </citation>
    <scope>NUCLEOTIDE SEQUENCE</scope>
    <source>
        <strain evidence="3">USAMLcec3-2134</strain>
    </source>
</reference>
<feature type="region of interest" description="Disordered" evidence="1">
    <location>
        <begin position="144"/>
        <end position="171"/>
    </location>
</feature>
<dbReference type="InterPro" id="IPR026870">
    <property type="entry name" value="Zinc_ribbon_dom"/>
</dbReference>
<sequence>MDFFERAGESLSAKGRSAAQKAKDMAELARLNAQAGRLEGKIKTWYQVIGEKVYHREKDQDHAGLEVEFDMVTGTFAEIGRIKKQIAALKGLQECPSCGAQVDESARFCPECGAKLEDPWTVQDGDEDVCETVQDDAAECGCEESGREECGCGNAQGAPDAEKEEMKEETL</sequence>
<protein>
    <submittedName>
        <fullName evidence="3">Zinc-ribbon domain-containing protein</fullName>
    </submittedName>
</protein>